<organism evidence="2 3">
    <name type="scientific">Batillaria attramentaria</name>
    <dbReference type="NCBI Taxonomy" id="370345"/>
    <lineage>
        <taxon>Eukaryota</taxon>
        <taxon>Metazoa</taxon>
        <taxon>Spiralia</taxon>
        <taxon>Lophotrochozoa</taxon>
        <taxon>Mollusca</taxon>
        <taxon>Gastropoda</taxon>
        <taxon>Caenogastropoda</taxon>
        <taxon>Sorbeoconcha</taxon>
        <taxon>Cerithioidea</taxon>
        <taxon>Batillariidae</taxon>
        <taxon>Batillaria</taxon>
    </lineage>
</organism>
<accession>A0ABD0KBR7</accession>
<dbReference type="AlphaFoldDB" id="A0ABD0KBR7"/>
<sequence length="469" mass="51749">MNDAYRRNTMPTSQSSPLRMHAKQIISDLMKSNPASWPRYVRGGDEEGDAERSSGYASGYYPTSNGRDRAEQGNTSEAAPQEGADILRQMTLKFGASASASQPPLPMPPTSMDTLKRKTSGDVHCPSSEENSCHDDVPVANPRKRSRKGKAYKLDALCLKLQEKQAVSPYGSDSEELPQSSEMARMRGGEEDLDEENHYQMSDSFSDRRVERAVGTEHPDRSSEMDRSQNENAESEAAERGENPPVMDMEFEQLQKNIQILNSDVQSAEECSKNMNEDASLRQQDRRDETPSGELERHMSESSPPPQGMGEAEVDPVKERVSLISAIYQSQHDAVPPAVRRGTELALKIFNETAGGICPPNGKTGQAELPPLPVLPPSNTGSSPKNGMSHGLHKIALFQTAITDHQWLTLPAGHLGTQLPARIPRMLRPSPLRLPRSWSIWHGVKPDAAVPKKRCLLVPVLRDIFPKMG</sequence>
<name>A0ABD0KBR7_9CAEN</name>
<evidence type="ECO:0000313" key="3">
    <source>
        <dbReference type="Proteomes" id="UP001519460"/>
    </source>
</evidence>
<keyword evidence="3" id="KW-1185">Reference proteome</keyword>
<comment type="caution">
    <text evidence="2">The sequence shown here is derived from an EMBL/GenBank/DDBJ whole genome shotgun (WGS) entry which is preliminary data.</text>
</comment>
<dbReference type="Proteomes" id="UP001519460">
    <property type="component" value="Unassembled WGS sequence"/>
</dbReference>
<gene>
    <name evidence="2" type="ORF">BaRGS_00024406</name>
</gene>
<feature type="compositionally biased region" description="Basic and acidic residues" evidence="1">
    <location>
        <begin position="270"/>
        <end position="300"/>
    </location>
</feature>
<feature type="region of interest" description="Disordered" evidence="1">
    <location>
        <begin position="163"/>
        <end position="244"/>
    </location>
</feature>
<dbReference type="EMBL" id="JACVVK020000211">
    <property type="protein sequence ID" value="KAK7484401.1"/>
    <property type="molecule type" value="Genomic_DNA"/>
</dbReference>
<feature type="region of interest" description="Disordered" evidence="1">
    <location>
        <begin position="1"/>
        <end position="149"/>
    </location>
</feature>
<proteinExistence type="predicted"/>
<feature type="region of interest" description="Disordered" evidence="1">
    <location>
        <begin position="265"/>
        <end position="314"/>
    </location>
</feature>
<evidence type="ECO:0000256" key="1">
    <source>
        <dbReference type="SAM" id="MobiDB-lite"/>
    </source>
</evidence>
<feature type="compositionally biased region" description="Basic and acidic residues" evidence="1">
    <location>
        <begin position="205"/>
        <end position="229"/>
    </location>
</feature>
<evidence type="ECO:0000313" key="2">
    <source>
        <dbReference type="EMBL" id="KAK7484401.1"/>
    </source>
</evidence>
<reference evidence="2 3" key="1">
    <citation type="journal article" date="2023" name="Sci. Data">
        <title>Genome assembly of the Korean intertidal mud-creeper Batillaria attramentaria.</title>
        <authorList>
            <person name="Patra A.K."/>
            <person name="Ho P.T."/>
            <person name="Jun S."/>
            <person name="Lee S.J."/>
            <person name="Kim Y."/>
            <person name="Won Y.J."/>
        </authorList>
    </citation>
    <scope>NUCLEOTIDE SEQUENCE [LARGE SCALE GENOMIC DNA]</scope>
    <source>
        <strain evidence="2">Wonlab-2016</strain>
    </source>
</reference>
<protein>
    <submittedName>
        <fullName evidence="2">Uncharacterized protein</fullName>
    </submittedName>
</protein>